<comment type="caution">
    <text evidence="1">The sequence shown here is derived from an EMBL/GenBank/DDBJ whole genome shotgun (WGS) entry which is preliminary data.</text>
</comment>
<dbReference type="Proteomes" id="UP000279307">
    <property type="component" value="Chromosome 7"/>
</dbReference>
<name>A0A3L8DIC5_OOCBI</name>
<protein>
    <submittedName>
        <fullName evidence="1">Uncharacterized protein</fullName>
    </submittedName>
</protein>
<evidence type="ECO:0000313" key="1">
    <source>
        <dbReference type="EMBL" id="RLU20190.1"/>
    </source>
</evidence>
<evidence type="ECO:0000313" key="2">
    <source>
        <dbReference type="Proteomes" id="UP000279307"/>
    </source>
</evidence>
<proteinExistence type="predicted"/>
<dbReference type="AlphaFoldDB" id="A0A3L8DIC5"/>
<sequence length="32" mass="3795">MALLTLVQILPQEFTYPDYFDITLKELPVLRL</sequence>
<organism evidence="1 2">
    <name type="scientific">Ooceraea biroi</name>
    <name type="common">Clonal raider ant</name>
    <name type="synonym">Cerapachys biroi</name>
    <dbReference type="NCBI Taxonomy" id="2015173"/>
    <lineage>
        <taxon>Eukaryota</taxon>
        <taxon>Metazoa</taxon>
        <taxon>Ecdysozoa</taxon>
        <taxon>Arthropoda</taxon>
        <taxon>Hexapoda</taxon>
        <taxon>Insecta</taxon>
        <taxon>Pterygota</taxon>
        <taxon>Neoptera</taxon>
        <taxon>Endopterygota</taxon>
        <taxon>Hymenoptera</taxon>
        <taxon>Apocrita</taxon>
        <taxon>Aculeata</taxon>
        <taxon>Formicoidea</taxon>
        <taxon>Formicidae</taxon>
        <taxon>Dorylinae</taxon>
        <taxon>Ooceraea</taxon>
    </lineage>
</organism>
<accession>A0A3L8DIC5</accession>
<reference evidence="1 2" key="1">
    <citation type="journal article" date="2018" name="Genome Res.">
        <title>The genomic architecture and molecular evolution of ant odorant receptors.</title>
        <authorList>
            <person name="McKenzie S.K."/>
            <person name="Kronauer D.J.C."/>
        </authorList>
    </citation>
    <scope>NUCLEOTIDE SEQUENCE [LARGE SCALE GENOMIC DNA]</scope>
    <source>
        <strain evidence="1">Clonal line C1</strain>
    </source>
</reference>
<gene>
    <name evidence="1" type="ORF">DMN91_006797</name>
</gene>
<dbReference type="EMBL" id="QOIP01000007">
    <property type="protein sequence ID" value="RLU20190.1"/>
    <property type="molecule type" value="Genomic_DNA"/>
</dbReference>